<evidence type="ECO:0000313" key="3">
    <source>
        <dbReference type="Proteomes" id="UP000828390"/>
    </source>
</evidence>
<feature type="compositionally biased region" description="Polar residues" evidence="1">
    <location>
        <begin position="32"/>
        <end position="42"/>
    </location>
</feature>
<comment type="caution">
    <text evidence="2">The sequence shown here is derived from an EMBL/GenBank/DDBJ whole genome shotgun (WGS) entry which is preliminary data.</text>
</comment>
<organism evidence="2 3">
    <name type="scientific">Dreissena polymorpha</name>
    <name type="common">Zebra mussel</name>
    <name type="synonym">Mytilus polymorpha</name>
    <dbReference type="NCBI Taxonomy" id="45954"/>
    <lineage>
        <taxon>Eukaryota</taxon>
        <taxon>Metazoa</taxon>
        <taxon>Spiralia</taxon>
        <taxon>Lophotrochozoa</taxon>
        <taxon>Mollusca</taxon>
        <taxon>Bivalvia</taxon>
        <taxon>Autobranchia</taxon>
        <taxon>Heteroconchia</taxon>
        <taxon>Euheterodonta</taxon>
        <taxon>Imparidentia</taxon>
        <taxon>Neoheterodontei</taxon>
        <taxon>Myida</taxon>
        <taxon>Dreissenoidea</taxon>
        <taxon>Dreissenidae</taxon>
        <taxon>Dreissena</taxon>
    </lineage>
</organism>
<feature type="region of interest" description="Disordered" evidence="1">
    <location>
        <begin position="32"/>
        <end position="52"/>
    </location>
</feature>
<dbReference type="AlphaFoldDB" id="A0A9D4K991"/>
<dbReference type="Proteomes" id="UP000828390">
    <property type="component" value="Unassembled WGS sequence"/>
</dbReference>
<evidence type="ECO:0000313" key="2">
    <source>
        <dbReference type="EMBL" id="KAH3835508.1"/>
    </source>
</evidence>
<keyword evidence="3" id="KW-1185">Reference proteome</keyword>
<accession>A0A9D4K991</accession>
<gene>
    <name evidence="2" type="ORF">DPMN_108861</name>
</gene>
<protein>
    <submittedName>
        <fullName evidence="2">Uncharacterized protein</fullName>
    </submittedName>
</protein>
<reference evidence="2" key="1">
    <citation type="journal article" date="2019" name="bioRxiv">
        <title>The Genome of the Zebra Mussel, Dreissena polymorpha: A Resource for Invasive Species Research.</title>
        <authorList>
            <person name="McCartney M.A."/>
            <person name="Auch B."/>
            <person name="Kono T."/>
            <person name="Mallez S."/>
            <person name="Zhang Y."/>
            <person name="Obille A."/>
            <person name="Becker A."/>
            <person name="Abrahante J.E."/>
            <person name="Garbe J."/>
            <person name="Badalamenti J.P."/>
            <person name="Herman A."/>
            <person name="Mangelson H."/>
            <person name="Liachko I."/>
            <person name="Sullivan S."/>
            <person name="Sone E.D."/>
            <person name="Koren S."/>
            <person name="Silverstein K.A.T."/>
            <person name="Beckman K.B."/>
            <person name="Gohl D.M."/>
        </authorList>
    </citation>
    <scope>NUCLEOTIDE SEQUENCE</scope>
    <source>
        <strain evidence="2">Duluth1</strain>
        <tissue evidence="2">Whole animal</tissue>
    </source>
</reference>
<evidence type="ECO:0000256" key="1">
    <source>
        <dbReference type="SAM" id="MobiDB-lite"/>
    </source>
</evidence>
<proteinExistence type="predicted"/>
<name>A0A9D4K991_DREPO</name>
<reference evidence="2" key="2">
    <citation type="submission" date="2020-11" db="EMBL/GenBank/DDBJ databases">
        <authorList>
            <person name="McCartney M.A."/>
            <person name="Auch B."/>
            <person name="Kono T."/>
            <person name="Mallez S."/>
            <person name="Becker A."/>
            <person name="Gohl D.M."/>
            <person name="Silverstein K.A.T."/>
            <person name="Koren S."/>
            <person name="Bechman K.B."/>
            <person name="Herman A."/>
            <person name="Abrahante J.E."/>
            <person name="Garbe J."/>
        </authorList>
    </citation>
    <scope>NUCLEOTIDE SEQUENCE</scope>
    <source>
        <strain evidence="2">Duluth1</strain>
        <tissue evidence="2">Whole animal</tissue>
    </source>
</reference>
<sequence length="52" mass="5897">MASQTRQSSLISPHRQDSRLCYALTNKTVVSDTPSQTRQLSLISPHRQDSRL</sequence>
<dbReference type="EMBL" id="JAIWYP010000004">
    <property type="protein sequence ID" value="KAH3835508.1"/>
    <property type="molecule type" value="Genomic_DNA"/>
</dbReference>